<sequence length="486" mass="51903">MKRELCVLGGVLLAVVQTVSAGPGQKISWHHCATDTALDAVGARCGEVRVPLNYAEPGGRKITVALARRPASDPERRAGTLVVEEGGPGPSRQGVATMVRQAPEIAARYDLVGIDPRFFGGSTPLDCGWPTGEYVSLAQAAPVDRASFDRTISAAKALAARCTSHRDVLPYAGTRSIARDLDVVRAALGEERISYLGWSYGTYLGAVYTQMFPDRTDRVVLDSAIAPNAYGPALIRETASADAAALRDWAAWASHHNGQYDLGATATAVVRTVLDIQRAAARGPLEVGEHRITADRIPGLLLTSDDTDESYAELSAQVRVLRDAARGLPARPTAVQQEKLALYTDTTVTRDFWFSASTANACADRAASRDPETYYADIRAHAATEPFYGPLARHLTACTFWPVAPSEPPTRIGNDRSVLIVGATGDPVTPYPGQQELHRALRGSRMVTLASSFRHGVYGYASSACVTDAVGEYLLGGVLPAADRLC</sequence>
<dbReference type="SUPFAM" id="SSF53474">
    <property type="entry name" value="alpha/beta-Hydrolases"/>
    <property type="match status" value="1"/>
</dbReference>
<name>A0A2A9G3V4_9PSEU</name>
<evidence type="ECO:0000256" key="2">
    <source>
        <dbReference type="ARBA" id="ARBA00022729"/>
    </source>
</evidence>
<dbReference type="EMBL" id="PDJK01000001">
    <property type="protein sequence ID" value="PFG57581.1"/>
    <property type="molecule type" value="Genomic_DNA"/>
</dbReference>
<evidence type="ECO:0000313" key="7">
    <source>
        <dbReference type="EMBL" id="PFG57581.1"/>
    </source>
</evidence>
<keyword evidence="8" id="KW-1185">Reference proteome</keyword>
<evidence type="ECO:0000256" key="3">
    <source>
        <dbReference type="ARBA" id="ARBA00022801"/>
    </source>
</evidence>
<feature type="region of interest" description="Disordered" evidence="4">
    <location>
        <begin position="73"/>
        <end position="92"/>
    </location>
</feature>
<keyword evidence="2" id="KW-0732">Signal</keyword>
<evidence type="ECO:0000259" key="6">
    <source>
        <dbReference type="Pfam" id="PF08386"/>
    </source>
</evidence>
<dbReference type="Proteomes" id="UP000243542">
    <property type="component" value="Unassembled WGS sequence"/>
</dbReference>
<feature type="domain" description="AB hydrolase-1" evidence="5">
    <location>
        <begin position="80"/>
        <end position="242"/>
    </location>
</feature>
<keyword evidence="3" id="KW-0378">Hydrolase</keyword>
<dbReference type="PANTHER" id="PTHR43248">
    <property type="entry name" value="2-SUCCINYL-6-HYDROXY-2,4-CYCLOHEXADIENE-1-CARBOXYLATE SYNTHASE"/>
    <property type="match status" value="1"/>
</dbReference>
<gene>
    <name evidence="7" type="ORF">ATK36_1173</name>
</gene>
<evidence type="ECO:0000259" key="5">
    <source>
        <dbReference type="Pfam" id="PF00561"/>
    </source>
</evidence>
<dbReference type="Pfam" id="PF08386">
    <property type="entry name" value="Abhydrolase_4"/>
    <property type="match status" value="1"/>
</dbReference>
<reference evidence="7 8" key="1">
    <citation type="submission" date="2017-10" db="EMBL/GenBank/DDBJ databases">
        <title>Sequencing the genomes of 1000 actinobacteria strains.</title>
        <authorList>
            <person name="Klenk H.-P."/>
        </authorList>
    </citation>
    <scope>NUCLEOTIDE SEQUENCE [LARGE SCALE GENOMIC DNA]</scope>
    <source>
        <strain evidence="7 8">DSM 46092</strain>
    </source>
</reference>
<dbReference type="Pfam" id="PF00561">
    <property type="entry name" value="Abhydrolase_1"/>
    <property type="match status" value="1"/>
</dbReference>
<dbReference type="InterPro" id="IPR051601">
    <property type="entry name" value="Serine_prot/Carboxylest_S33"/>
</dbReference>
<accession>A0A2A9G3V4</accession>
<evidence type="ECO:0000256" key="4">
    <source>
        <dbReference type="SAM" id="MobiDB-lite"/>
    </source>
</evidence>
<proteinExistence type="inferred from homology"/>
<dbReference type="RefSeq" id="WP_098510136.1">
    <property type="nucleotide sequence ID" value="NZ_JBIAKZ010000006.1"/>
</dbReference>
<dbReference type="Gene3D" id="3.40.50.1820">
    <property type="entry name" value="alpha/beta hydrolase"/>
    <property type="match status" value="1"/>
</dbReference>
<dbReference type="InterPro" id="IPR000073">
    <property type="entry name" value="AB_hydrolase_1"/>
</dbReference>
<comment type="similarity">
    <text evidence="1">Belongs to the peptidase S33 family.</text>
</comment>
<feature type="domain" description="Peptidase S33 tripeptidyl aminopeptidase-like C-terminal" evidence="6">
    <location>
        <begin position="391"/>
        <end position="486"/>
    </location>
</feature>
<comment type="caution">
    <text evidence="7">The sequence shown here is derived from an EMBL/GenBank/DDBJ whole genome shotgun (WGS) entry which is preliminary data.</text>
</comment>
<dbReference type="GO" id="GO:0016787">
    <property type="term" value="F:hydrolase activity"/>
    <property type="evidence" value="ECO:0007669"/>
    <property type="project" value="UniProtKB-KW"/>
</dbReference>
<evidence type="ECO:0000256" key="1">
    <source>
        <dbReference type="ARBA" id="ARBA00010088"/>
    </source>
</evidence>
<evidence type="ECO:0000313" key="8">
    <source>
        <dbReference type="Proteomes" id="UP000243542"/>
    </source>
</evidence>
<organism evidence="7 8">
    <name type="scientific">Amycolatopsis sulphurea</name>
    <dbReference type="NCBI Taxonomy" id="76022"/>
    <lineage>
        <taxon>Bacteria</taxon>
        <taxon>Bacillati</taxon>
        <taxon>Actinomycetota</taxon>
        <taxon>Actinomycetes</taxon>
        <taxon>Pseudonocardiales</taxon>
        <taxon>Pseudonocardiaceae</taxon>
        <taxon>Amycolatopsis</taxon>
    </lineage>
</organism>
<dbReference type="InterPro" id="IPR029058">
    <property type="entry name" value="AB_hydrolase_fold"/>
</dbReference>
<dbReference type="AlphaFoldDB" id="A0A2A9G3V4"/>
<protein>
    <submittedName>
        <fullName evidence="7">TAP-like protein</fullName>
    </submittedName>
</protein>
<dbReference type="PANTHER" id="PTHR43248:SF29">
    <property type="entry name" value="TRIPEPTIDYL AMINOPEPTIDASE"/>
    <property type="match status" value="1"/>
</dbReference>
<dbReference type="InterPro" id="IPR013595">
    <property type="entry name" value="Pept_S33_TAP-like_C"/>
</dbReference>